<evidence type="ECO:0000313" key="2">
    <source>
        <dbReference type="EMBL" id="CEK62604.1"/>
    </source>
</evidence>
<dbReference type="EMBL" id="HACG01015739">
    <property type="protein sequence ID" value="CEK62604.1"/>
    <property type="molecule type" value="Transcribed_RNA"/>
</dbReference>
<name>A0A0B6Z1Y8_9EUPU</name>
<dbReference type="AlphaFoldDB" id="A0A0B6Z1Y8"/>
<feature type="non-terminal residue" evidence="2">
    <location>
        <position position="67"/>
    </location>
</feature>
<gene>
    <name evidence="2" type="primary">ORF45614</name>
</gene>
<proteinExistence type="predicted"/>
<feature type="compositionally biased region" description="Polar residues" evidence="1">
    <location>
        <begin position="41"/>
        <end position="67"/>
    </location>
</feature>
<protein>
    <submittedName>
        <fullName evidence="2">Uncharacterized protein</fullName>
    </submittedName>
</protein>
<reference evidence="2" key="1">
    <citation type="submission" date="2014-12" db="EMBL/GenBank/DDBJ databases">
        <title>Insight into the proteome of Arion vulgaris.</title>
        <authorList>
            <person name="Aradska J."/>
            <person name="Bulat T."/>
            <person name="Smidak R."/>
            <person name="Sarate P."/>
            <person name="Gangsoo J."/>
            <person name="Sialana F."/>
            <person name="Bilban M."/>
            <person name="Lubec G."/>
        </authorList>
    </citation>
    <scope>NUCLEOTIDE SEQUENCE</scope>
    <source>
        <tissue evidence="2">Skin</tissue>
    </source>
</reference>
<feature type="non-terminal residue" evidence="2">
    <location>
        <position position="1"/>
    </location>
</feature>
<accession>A0A0B6Z1Y8</accession>
<organism evidence="2">
    <name type="scientific">Arion vulgaris</name>
    <dbReference type="NCBI Taxonomy" id="1028688"/>
    <lineage>
        <taxon>Eukaryota</taxon>
        <taxon>Metazoa</taxon>
        <taxon>Spiralia</taxon>
        <taxon>Lophotrochozoa</taxon>
        <taxon>Mollusca</taxon>
        <taxon>Gastropoda</taxon>
        <taxon>Heterobranchia</taxon>
        <taxon>Euthyneura</taxon>
        <taxon>Panpulmonata</taxon>
        <taxon>Eupulmonata</taxon>
        <taxon>Stylommatophora</taxon>
        <taxon>Helicina</taxon>
        <taxon>Arionoidea</taxon>
        <taxon>Arionidae</taxon>
        <taxon>Arion</taxon>
    </lineage>
</organism>
<feature type="compositionally biased region" description="Polar residues" evidence="1">
    <location>
        <begin position="1"/>
        <end position="16"/>
    </location>
</feature>
<evidence type="ECO:0000256" key="1">
    <source>
        <dbReference type="SAM" id="MobiDB-lite"/>
    </source>
</evidence>
<sequence length="67" mass="7355">HTKVNRTQSIKSNAQSLPRIPQSSRPPTPPTQQPALLRPVSGTNRGRRNVTSSQKCIQPSSLNVNLQ</sequence>
<feature type="region of interest" description="Disordered" evidence="1">
    <location>
        <begin position="1"/>
        <end position="67"/>
    </location>
</feature>